<evidence type="ECO:0000313" key="2">
    <source>
        <dbReference type="EMBL" id="WCT73066.1"/>
    </source>
</evidence>
<accession>A0ABY7TIL7</accession>
<gene>
    <name evidence="2" type="ORF">PQ455_15745</name>
</gene>
<feature type="domain" description="Glycosyltransferase subfamily 4-like N-terminal" evidence="1">
    <location>
        <begin position="14"/>
        <end position="162"/>
    </location>
</feature>
<reference evidence="2 3" key="1">
    <citation type="submission" date="2023-02" db="EMBL/GenBank/DDBJ databases">
        <title>Genome sequence of Sphingomonas naphthae.</title>
        <authorList>
            <person name="Kim S."/>
            <person name="Heo J."/>
            <person name="Kwon S.-W."/>
        </authorList>
    </citation>
    <scope>NUCLEOTIDE SEQUENCE [LARGE SCALE GENOMIC DNA]</scope>
    <source>
        <strain evidence="2 3">KACC 18716</strain>
    </source>
</reference>
<dbReference type="SUPFAM" id="SSF53756">
    <property type="entry name" value="UDP-Glycosyltransferase/glycogen phosphorylase"/>
    <property type="match status" value="1"/>
</dbReference>
<dbReference type="EMBL" id="CP117411">
    <property type="protein sequence ID" value="WCT73066.1"/>
    <property type="molecule type" value="Genomic_DNA"/>
</dbReference>
<dbReference type="Proteomes" id="UP001220395">
    <property type="component" value="Chromosome"/>
</dbReference>
<evidence type="ECO:0000313" key="3">
    <source>
        <dbReference type="Proteomes" id="UP001220395"/>
    </source>
</evidence>
<name>A0ABY7TIL7_9SPHN</name>
<dbReference type="InterPro" id="IPR028098">
    <property type="entry name" value="Glyco_trans_4-like_N"/>
</dbReference>
<dbReference type="RefSeq" id="WP_273687040.1">
    <property type="nucleotide sequence ID" value="NZ_CP117411.1"/>
</dbReference>
<protein>
    <submittedName>
        <fullName evidence="2">Glycosyltransferase</fullName>
    </submittedName>
</protein>
<keyword evidence="3" id="KW-1185">Reference proteome</keyword>
<organism evidence="2 3">
    <name type="scientific">Sphingomonas naphthae</name>
    <dbReference type="NCBI Taxonomy" id="1813468"/>
    <lineage>
        <taxon>Bacteria</taxon>
        <taxon>Pseudomonadati</taxon>
        <taxon>Pseudomonadota</taxon>
        <taxon>Alphaproteobacteria</taxon>
        <taxon>Sphingomonadales</taxon>
        <taxon>Sphingomonadaceae</taxon>
        <taxon>Sphingomonas</taxon>
    </lineage>
</organism>
<dbReference type="Gene3D" id="3.40.50.2000">
    <property type="entry name" value="Glycogen Phosphorylase B"/>
    <property type="match status" value="1"/>
</dbReference>
<evidence type="ECO:0000259" key="1">
    <source>
        <dbReference type="Pfam" id="PF13579"/>
    </source>
</evidence>
<sequence length="244" mass="26249">MRIGITVPDGLPEGTIAAIRRIAVSLAERGASITLVHGQAPPAALDPERDGVELAAASLPIGRLPQSLGAYAAAACTYFLLVPMDVVIAPSLDCWPVLGVVASIARRRRRPGLVARLGGEDDLGPPHLLGRWRAERRLRPLLAHADIVVTTSELASERLDRIAGRNLSALLGAGLDGRRDVEGQPMTAPAEAHELLELCQWLAHRPGRPGREDGWVDLESAPDAGRILYLPRRVREGRNSLDTR</sequence>
<dbReference type="Pfam" id="PF13579">
    <property type="entry name" value="Glyco_trans_4_4"/>
    <property type="match status" value="1"/>
</dbReference>
<proteinExistence type="predicted"/>